<sequence length="97" mass="11454">NLAHNECHQSVVLPLRPQALVEYRHEDPFLVLRVRFRVTYQEIGIFSRCLLLRQTWFIDVIASHNGTHHVFVRISPDLPRSMVRLNHAHFANVIFED</sequence>
<dbReference type="Proteomes" id="UP001328107">
    <property type="component" value="Unassembled WGS sequence"/>
</dbReference>
<organism evidence="1 2">
    <name type="scientific">Pristionchus mayeri</name>
    <dbReference type="NCBI Taxonomy" id="1317129"/>
    <lineage>
        <taxon>Eukaryota</taxon>
        <taxon>Metazoa</taxon>
        <taxon>Ecdysozoa</taxon>
        <taxon>Nematoda</taxon>
        <taxon>Chromadorea</taxon>
        <taxon>Rhabditida</taxon>
        <taxon>Rhabditina</taxon>
        <taxon>Diplogasteromorpha</taxon>
        <taxon>Diplogasteroidea</taxon>
        <taxon>Neodiplogasteridae</taxon>
        <taxon>Pristionchus</taxon>
    </lineage>
</organism>
<accession>A0AAN5HYN7</accession>
<dbReference type="AlphaFoldDB" id="A0AAN5HYN7"/>
<keyword evidence="2" id="KW-1185">Reference proteome</keyword>
<feature type="non-terminal residue" evidence="1">
    <location>
        <position position="1"/>
    </location>
</feature>
<proteinExistence type="predicted"/>
<comment type="caution">
    <text evidence="1">The sequence shown here is derived from an EMBL/GenBank/DDBJ whole genome shotgun (WGS) entry which is preliminary data.</text>
</comment>
<gene>
    <name evidence="1" type="ORF">PMAYCL1PPCAC_15496</name>
</gene>
<name>A0AAN5HYN7_9BILA</name>
<evidence type="ECO:0000313" key="2">
    <source>
        <dbReference type="Proteomes" id="UP001328107"/>
    </source>
</evidence>
<protein>
    <submittedName>
        <fullName evidence="1">Uncharacterized protein</fullName>
    </submittedName>
</protein>
<dbReference type="EMBL" id="BTRK01000004">
    <property type="protein sequence ID" value="GMR45301.1"/>
    <property type="molecule type" value="Genomic_DNA"/>
</dbReference>
<reference evidence="2" key="1">
    <citation type="submission" date="2022-10" db="EMBL/GenBank/DDBJ databases">
        <title>Genome assembly of Pristionchus species.</title>
        <authorList>
            <person name="Yoshida K."/>
            <person name="Sommer R.J."/>
        </authorList>
    </citation>
    <scope>NUCLEOTIDE SEQUENCE [LARGE SCALE GENOMIC DNA]</scope>
    <source>
        <strain evidence="2">RS5460</strain>
    </source>
</reference>
<evidence type="ECO:0000313" key="1">
    <source>
        <dbReference type="EMBL" id="GMR45301.1"/>
    </source>
</evidence>